<evidence type="ECO:0000256" key="2">
    <source>
        <dbReference type="ARBA" id="ARBA00008020"/>
    </source>
</evidence>
<evidence type="ECO:0000313" key="10">
    <source>
        <dbReference type="Proteomes" id="UP000335636"/>
    </source>
</evidence>
<dbReference type="Gene3D" id="1.10.560.10">
    <property type="entry name" value="GroEL-like equatorial domain"/>
    <property type="match status" value="1"/>
</dbReference>
<dbReference type="Proteomes" id="UP000662637">
    <property type="component" value="Unassembled WGS sequence"/>
</dbReference>
<dbReference type="EMBL" id="WJEC01002720">
    <property type="protein sequence ID" value="KAF7476030.1"/>
    <property type="molecule type" value="Genomic_DNA"/>
</dbReference>
<proteinExistence type="inferred from homology"/>
<keyword evidence="6 7" id="KW-0143">Chaperone</keyword>
<dbReference type="GO" id="GO:0140662">
    <property type="term" value="F:ATP-dependent protein folding chaperone"/>
    <property type="evidence" value="ECO:0007669"/>
    <property type="project" value="InterPro"/>
</dbReference>
<dbReference type="PRINTS" id="PR00304">
    <property type="entry name" value="TCOMPLEXTCP1"/>
</dbReference>
<evidence type="ECO:0000256" key="1">
    <source>
        <dbReference type="ARBA" id="ARBA00004496"/>
    </source>
</evidence>
<dbReference type="SUPFAM" id="SSF48592">
    <property type="entry name" value="GroEL equatorial domain-like"/>
    <property type="match status" value="1"/>
</dbReference>
<evidence type="ECO:0000313" key="8">
    <source>
        <dbReference type="EMBL" id="KAF7476030.1"/>
    </source>
</evidence>
<keyword evidence="3" id="KW-0963">Cytoplasm</keyword>
<evidence type="ECO:0008006" key="11">
    <source>
        <dbReference type="Google" id="ProtNLM"/>
    </source>
</evidence>
<evidence type="ECO:0000256" key="7">
    <source>
        <dbReference type="RuleBase" id="RU004187"/>
    </source>
</evidence>
<dbReference type="Proteomes" id="UP000335636">
    <property type="component" value="Unassembled WGS sequence"/>
</dbReference>
<dbReference type="InterPro" id="IPR017998">
    <property type="entry name" value="Chaperone_TCP-1"/>
</dbReference>
<evidence type="ECO:0000256" key="4">
    <source>
        <dbReference type="ARBA" id="ARBA00022741"/>
    </source>
</evidence>
<dbReference type="GO" id="GO:0005737">
    <property type="term" value="C:cytoplasm"/>
    <property type="evidence" value="ECO:0007669"/>
    <property type="project" value="UniProtKB-SubCell"/>
</dbReference>
<protein>
    <recommendedName>
        <fullName evidence="11">T-complex protein 1 subunit zeta</fullName>
    </recommendedName>
</protein>
<dbReference type="AlphaFoldDB" id="A0A5E4CUV0"/>
<sequence>MLQTILGSKGTMKMLVSGAGDIKLTKNGNVLPHKMQISHPTTLLISKVAIVQDDIAGNGTTSNILIIRELLRQADLYISEVLPPRIITEGFEAAKKKALQFGEQIKVSRDMDRETLYKGGQNISESSC</sequence>
<keyword evidence="5 7" id="KW-0067">ATP-binding</keyword>
<dbReference type="FunFam" id="1.10.560.10:FF:000058">
    <property type="entry name" value="T-complex protein 1 subunit zeta"/>
    <property type="match status" value="1"/>
</dbReference>
<dbReference type="InterPro" id="IPR027413">
    <property type="entry name" value="GROEL-like_equatorial_sf"/>
</dbReference>
<comment type="subcellular location">
    <subcellularLocation>
        <location evidence="1">Cytoplasm</location>
    </subcellularLocation>
</comment>
<dbReference type="EMBL" id="CABDUW010002130">
    <property type="protein sequence ID" value="VTJ85596.1"/>
    <property type="molecule type" value="Genomic_DNA"/>
</dbReference>
<organism evidence="9 10">
    <name type="scientific">Marmota monax</name>
    <name type="common">Woodchuck</name>
    <dbReference type="NCBI Taxonomy" id="9995"/>
    <lineage>
        <taxon>Eukaryota</taxon>
        <taxon>Metazoa</taxon>
        <taxon>Chordata</taxon>
        <taxon>Craniata</taxon>
        <taxon>Vertebrata</taxon>
        <taxon>Euteleostomi</taxon>
        <taxon>Mammalia</taxon>
        <taxon>Eutheria</taxon>
        <taxon>Euarchontoglires</taxon>
        <taxon>Glires</taxon>
        <taxon>Rodentia</taxon>
        <taxon>Sciuromorpha</taxon>
        <taxon>Sciuridae</taxon>
        <taxon>Xerinae</taxon>
        <taxon>Marmotini</taxon>
        <taxon>Marmota</taxon>
    </lineage>
</organism>
<keyword evidence="4 7" id="KW-0547">Nucleotide-binding</keyword>
<dbReference type="PANTHER" id="PTHR11353">
    <property type="entry name" value="CHAPERONIN"/>
    <property type="match status" value="1"/>
</dbReference>
<reference evidence="9 10" key="1">
    <citation type="submission" date="2019-04" db="EMBL/GenBank/DDBJ databases">
        <authorList>
            <person name="Alioto T."/>
            <person name="Alioto T."/>
        </authorList>
    </citation>
    <scope>NUCLEOTIDE SEQUENCE [LARGE SCALE GENOMIC DNA]</scope>
</reference>
<accession>A0A5E4CUV0</accession>
<evidence type="ECO:0000256" key="5">
    <source>
        <dbReference type="ARBA" id="ARBA00022840"/>
    </source>
</evidence>
<dbReference type="Pfam" id="PF00118">
    <property type="entry name" value="Cpn60_TCP1"/>
    <property type="match status" value="1"/>
</dbReference>
<comment type="similarity">
    <text evidence="2 7">Belongs to the TCP-1 chaperonin family.</text>
</comment>
<evidence type="ECO:0000313" key="9">
    <source>
        <dbReference type="EMBL" id="VTJ85596.1"/>
    </source>
</evidence>
<gene>
    <name evidence="8" type="ORF">GHT09_012908</name>
    <name evidence="9" type="ORF">MONAX_5E024747</name>
</gene>
<dbReference type="InterPro" id="IPR002423">
    <property type="entry name" value="Cpn60/GroEL/TCP-1"/>
</dbReference>
<keyword evidence="10" id="KW-1185">Reference proteome</keyword>
<reference evidence="8" key="2">
    <citation type="submission" date="2020-08" db="EMBL/GenBank/DDBJ databases">
        <authorList>
            <person name="Shumante A."/>
            <person name="Zimin A.V."/>
            <person name="Puiu D."/>
            <person name="Salzberg S.L."/>
        </authorList>
    </citation>
    <scope>NUCLEOTIDE SEQUENCE</scope>
    <source>
        <strain evidence="8">WC2-LM</strain>
        <tissue evidence="8">Liver</tissue>
    </source>
</reference>
<name>A0A5E4CUV0_MARMO</name>
<dbReference type="GO" id="GO:0005524">
    <property type="term" value="F:ATP binding"/>
    <property type="evidence" value="ECO:0007669"/>
    <property type="project" value="UniProtKB-KW"/>
</dbReference>
<evidence type="ECO:0000256" key="6">
    <source>
        <dbReference type="ARBA" id="ARBA00023186"/>
    </source>
</evidence>
<evidence type="ECO:0000256" key="3">
    <source>
        <dbReference type="ARBA" id="ARBA00022490"/>
    </source>
</evidence>